<dbReference type="GO" id="GO:0016887">
    <property type="term" value="F:ATP hydrolysis activity"/>
    <property type="evidence" value="ECO:0007669"/>
    <property type="project" value="InterPro"/>
</dbReference>
<feature type="transmembrane region" description="Helical" evidence="11">
    <location>
        <begin position="270"/>
        <end position="288"/>
    </location>
</feature>
<accession>A0A120LHZ7</accession>
<evidence type="ECO:0000256" key="5">
    <source>
        <dbReference type="ARBA" id="ARBA00022741"/>
    </source>
</evidence>
<dbReference type="InterPro" id="IPR039421">
    <property type="entry name" value="Type_1_exporter"/>
</dbReference>
<dbReference type="FunFam" id="3.40.50.300:FF:000221">
    <property type="entry name" value="Multidrug ABC transporter ATP-binding protein"/>
    <property type="match status" value="1"/>
</dbReference>
<feature type="domain" description="ABC transmembrane type-1" evidence="13">
    <location>
        <begin position="17"/>
        <end position="299"/>
    </location>
</feature>
<organism evidence="14 15">
    <name type="scientific">Alcaligenes xylosoxydans xylosoxydans</name>
    <name type="common">Achromobacter xylosoxidans</name>
    <dbReference type="NCBI Taxonomy" id="85698"/>
    <lineage>
        <taxon>Bacteria</taxon>
        <taxon>Pseudomonadati</taxon>
        <taxon>Pseudomonadota</taxon>
        <taxon>Betaproteobacteria</taxon>
        <taxon>Burkholderiales</taxon>
        <taxon>Alcaligenaceae</taxon>
        <taxon>Achromobacter</taxon>
    </lineage>
</organism>
<feature type="transmembrane region" description="Helical" evidence="11">
    <location>
        <begin position="52"/>
        <end position="70"/>
    </location>
</feature>
<dbReference type="InterPro" id="IPR003593">
    <property type="entry name" value="AAA+_ATPase"/>
</dbReference>
<sequence length="578" mass="62950">MNRPWEIMRPVRGQIRLAMGLAVAGVLSSLASLGCLALAMRDLLRSSADYPWPAFLGALACTLLACLLRLQAFNQSHYAAFRLEVILRNDLVRHLARLSFGELQALGSGPLAKVVQNDVQALHVFVADSTPLFARAYAMPVFSAVLLFALDWRMALAAVAVLAVGVGVLSLAMRGREVMTRRYHQAREQVSAAVIEYVQAMPVVRTFDTGQTTFGRYHRALERYLAMLTDWYRGASFSSRFAIAALGPLPTLAVLLWLGAWWTAQGQLDFPIWLAVLLFGMGMAEAMFPMMSLAHMIDQAKLSVARIQQVLAIAPLPPARSPQRRPADASVRFEDVRFGYGGNPALDGLSFTAHAGQLTALVGRSGAGKSTVARLIARFWDIEAGRLLVGGVDVRDLERETLFEHVAFVFQDNFLFSGSVAENIAMGRPDASPAEIEAAARAAQAHDFILALPDGYATALREGGKDLSGGQRQRLTIARAVLMNRPILVLDEATAATDPENERAVGAALAALMRGKTVIMVAHRLASIRHADQILVLDRGRLAESGTHDTLVAAGGLYARLWDNHQRARRWTLGEQPS</sequence>
<dbReference type="PANTHER" id="PTHR24221:SF654">
    <property type="entry name" value="ATP-BINDING CASSETTE SUB-FAMILY B MEMBER 6"/>
    <property type="match status" value="1"/>
</dbReference>
<keyword evidence="7" id="KW-1278">Translocase</keyword>
<dbReference type="GO" id="GO:0005524">
    <property type="term" value="F:ATP binding"/>
    <property type="evidence" value="ECO:0007669"/>
    <property type="project" value="UniProtKB-KW"/>
</dbReference>
<protein>
    <submittedName>
        <fullName evidence="14">ABC transporter ATP-binding protein</fullName>
    </submittedName>
</protein>
<evidence type="ECO:0000259" key="12">
    <source>
        <dbReference type="PROSITE" id="PS50893"/>
    </source>
</evidence>
<dbReference type="SUPFAM" id="SSF52540">
    <property type="entry name" value="P-loop containing nucleoside triphosphate hydrolases"/>
    <property type="match status" value="1"/>
</dbReference>
<dbReference type="InterPro" id="IPR027417">
    <property type="entry name" value="P-loop_NTPase"/>
</dbReference>
<keyword evidence="6 14" id="KW-0067">ATP-binding</keyword>
<evidence type="ECO:0000313" key="15">
    <source>
        <dbReference type="Proteomes" id="UP000060602"/>
    </source>
</evidence>
<dbReference type="PROSITE" id="PS50893">
    <property type="entry name" value="ABC_TRANSPORTER_2"/>
    <property type="match status" value="1"/>
</dbReference>
<evidence type="ECO:0000256" key="1">
    <source>
        <dbReference type="ARBA" id="ARBA00004651"/>
    </source>
</evidence>
<keyword evidence="10 11" id="KW-0472">Membrane</keyword>
<keyword evidence="8 11" id="KW-1133">Transmembrane helix</keyword>
<dbReference type="Pfam" id="PF00005">
    <property type="entry name" value="ABC_tran"/>
    <property type="match status" value="1"/>
</dbReference>
<evidence type="ECO:0000256" key="11">
    <source>
        <dbReference type="SAM" id="Phobius"/>
    </source>
</evidence>
<dbReference type="PROSITE" id="PS50929">
    <property type="entry name" value="ABC_TM1F"/>
    <property type="match status" value="1"/>
</dbReference>
<dbReference type="InterPro" id="IPR036640">
    <property type="entry name" value="ABC1_TM_sf"/>
</dbReference>
<dbReference type="AlphaFoldDB" id="A0A120LHZ7"/>
<proteinExistence type="predicted"/>
<dbReference type="Proteomes" id="UP000060602">
    <property type="component" value="Chromosome"/>
</dbReference>
<dbReference type="PROSITE" id="PS51257">
    <property type="entry name" value="PROKAR_LIPOPROTEIN"/>
    <property type="match status" value="1"/>
</dbReference>
<evidence type="ECO:0000313" key="14">
    <source>
        <dbReference type="EMBL" id="AMG38823.1"/>
    </source>
</evidence>
<reference evidence="15" key="1">
    <citation type="submission" date="2015-12" db="EMBL/GenBank/DDBJ databases">
        <title>FDA dAtabase for Regulatory Grade micrObial Sequences (FDA-ARGOS): Supporting development and validation of Infectious Disease Dx tests.</title>
        <authorList>
            <person name="Case J."/>
            <person name="Tallon L."/>
            <person name="Sadzewicz L."/>
            <person name="Sengamalay N."/>
            <person name="Ott S."/>
            <person name="Godinez A."/>
            <person name="Nagaraj S."/>
            <person name="Nadendla S."/>
            <person name="Sichtig H."/>
        </authorList>
    </citation>
    <scope>NUCLEOTIDE SEQUENCE [LARGE SCALE GENOMIC DNA]</scope>
    <source>
        <strain evidence="15">FDAARGOS_147</strain>
    </source>
</reference>
<gene>
    <name evidence="14" type="ORF">AL504_24015</name>
</gene>
<dbReference type="InterPro" id="IPR011527">
    <property type="entry name" value="ABC1_TM_dom"/>
</dbReference>
<feature type="transmembrane region" description="Helical" evidence="11">
    <location>
        <begin position="132"/>
        <end position="150"/>
    </location>
</feature>
<dbReference type="InterPro" id="IPR003439">
    <property type="entry name" value="ABC_transporter-like_ATP-bd"/>
</dbReference>
<evidence type="ECO:0000256" key="10">
    <source>
        <dbReference type="ARBA" id="ARBA00023136"/>
    </source>
</evidence>
<dbReference type="SUPFAM" id="SSF90123">
    <property type="entry name" value="ABC transporter transmembrane region"/>
    <property type="match status" value="1"/>
</dbReference>
<feature type="transmembrane region" description="Helical" evidence="11">
    <location>
        <begin position="241"/>
        <end position="264"/>
    </location>
</feature>
<keyword evidence="5" id="KW-0547">Nucleotide-binding</keyword>
<feature type="transmembrane region" description="Helical" evidence="11">
    <location>
        <begin position="156"/>
        <end position="173"/>
    </location>
</feature>
<dbReference type="Gene3D" id="1.20.1560.10">
    <property type="entry name" value="ABC transporter type 1, transmembrane domain"/>
    <property type="match status" value="1"/>
</dbReference>
<feature type="domain" description="ABC transporter" evidence="12">
    <location>
        <begin position="331"/>
        <end position="564"/>
    </location>
</feature>
<keyword evidence="4 11" id="KW-0812">Transmembrane</keyword>
<evidence type="ECO:0000256" key="4">
    <source>
        <dbReference type="ARBA" id="ARBA00022692"/>
    </source>
</evidence>
<dbReference type="PROSITE" id="PS00211">
    <property type="entry name" value="ABC_TRANSPORTER_1"/>
    <property type="match status" value="1"/>
</dbReference>
<dbReference type="InterPro" id="IPR017871">
    <property type="entry name" value="ABC_transporter-like_CS"/>
</dbReference>
<feature type="transmembrane region" description="Helical" evidence="11">
    <location>
        <begin position="21"/>
        <end position="40"/>
    </location>
</feature>
<evidence type="ECO:0000256" key="3">
    <source>
        <dbReference type="ARBA" id="ARBA00022475"/>
    </source>
</evidence>
<dbReference type="Gene3D" id="3.40.50.300">
    <property type="entry name" value="P-loop containing nucleotide triphosphate hydrolases"/>
    <property type="match status" value="1"/>
</dbReference>
<dbReference type="GO" id="GO:0005886">
    <property type="term" value="C:plasma membrane"/>
    <property type="evidence" value="ECO:0007669"/>
    <property type="project" value="UniProtKB-SubCell"/>
</dbReference>
<evidence type="ECO:0000256" key="7">
    <source>
        <dbReference type="ARBA" id="ARBA00022967"/>
    </source>
</evidence>
<evidence type="ECO:0000256" key="8">
    <source>
        <dbReference type="ARBA" id="ARBA00022989"/>
    </source>
</evidence>
<evidence type="ECO:0000256" key="6">
    <source>
        <dbReference type="ARBA" id="ARBA00022840"/>
    </source>
</evidence>
<dbReference type="PANTHER" id="PTHR24221">
    <property type="entry name" value="ATP-BINDING CASSETTE SUB-FAMILY B"/>
    <property type="match status" value="1"/>
</dbReference>
<evidence type="ECO:0000256" key="9">
    <source>
        <dbReference type="ARBA" id="ARBA00023055"/>
    </source>
</evidence>
<keyword evidence="2" id="KW-0813">Transport</keyword>
<evidence type="ECO:0000259" key="13">
    <source>
        <dbReference type="PROSITE" id="PS50929"/>
    </source>
</evidence>
<dbReference type="Pfam" id="PF00664">
    <property type="entry name" value="ABC_membrane"/>
    <property type="match status" value="1"/>
</dbReference>
<dbReference type="GO" id="GO:0006869">
    <property type="term" value="P:lipid transport"/>
    <property type="evidence" value="ECO:0007669"/>
    <property type="project" value="UniProtKB-KW"/>
</dbReference>
<dbReference type="EMBL" id="CP014060">
    <property type="protein sequence ID" value="AMG38823.1"/>
    <property type="molecule type" value="Genomic_DNA"/>
</dbReference>
<keyword evidence="9" id="KW-0445">Lipid transport</keyword>
<evidence type="ECO:0000256" key="2">
    <source>
        <dbReference type="ARBA" id="ARBA00022448"/>
    </source>
</evidence>
<name>A0A120LHZ7_ALCXX</name>
<comment type="subcellular location">
    <subcellularLocation>
        <location evidence="1">Cell membrane</location>
        <topology evidence="1">Multi-pass membrane protein</topology>
    </subcellularLocation>
</comment>
<keyword evidence="3" id="KW-1003">Cell membrane</keyword>
<dbReference type="SMART" id="SM00382">
    <property type="entry name" value="AAA"/>
    <property type="match status" value="1"/>
</dbReference>
<dbReference type="GO" id="GO:0140359">
    <property type="term" value="F:ABC-type transporter activity"/>
    <property type="evidence" value="ECO:0007669"/>
    <property type="project" value="InterPro"/>
</dbReference>